<proteinExistence type="predicted"/>
<sequence length="67" mass="7861">MLNVHITETSYMWRTDQATCTGVFCQVEQILHVSNIQIYRTHQSSICPQESHIIGTQKMARIIRRTR</sequence>
<reference evidence="1" key="2">
    <citation type="journal article" date="2015" name="Data Brief">
        <title>Shoot transcriptome of the giant reed, Arundo donax.</title>
        <authorList>
            <person name="Barrero R.A."/>
            <person name="Guerrero F.D."/>
            <person name="Moolhuijzen P."/>
            <person name="Goolsby J.A."/>
            <person name="Tidwell J."/>
            <person name="Bellgard S.E."/>
            <person name="Bellgard M.I."/>
        </authorList>
    </citation>
    <scope>NUCLEOTIDE SEQUENCE</scope>
    <source>
        <tissue evidence="1">Shoot tissue taken approximately 20 cm above the soil surface</tissue>
    </source>
</reference>
<reference evidence="1" key="1">
    <citation type="submission" date="2014-09" db="EMBL/GenBank/DDBJ databases">
        <authorList>
            <person name="Magalhaes I.L.F."/>
            <person name="Oliveira U."/>
            <person name="Santos F.R."/>
            <person name="Vidigal T.H.D.A."/>
            <person name="Brescovit A.D."/>
            <person name="Santos A.J."/>
        </authorList>
    </citation>
    <scope>NUCLEOTIDE SEQUENCE</scope>
    <source>
        <tissue evidence="1">Shoot tissue taken approximately 20 cm above the soil surface</tissue>
    </source>
</reference>
<accession>A0A0A9EFL6</accession>
<organism evidence="1">
    <name type="scientific">Arundo donax</name>
    <name type="common">Giant reed</name>
    <name type="synonym">Donax arundinaceus</name>
    <dbReference type="NCBI Taxonomy" id="35708"/>
    <lineage>
        <taxon>Eukaryota</taxon>
        <taxon>Viridiplantae</taxon>
        <taxon>Streptophyta</taxon>
        <taxon>Embryophyta</taxon>
        <taxon>Tracheophyta</taxon>
        <taxon>Spermatophyta</taxon>
        <taxon>Magnoliopsida</taxon>
        <taxon>Liliopsida</taxon>
        <taxon>Poales</taxon>
        <taxon>Poaceae</taxon>
        <taxon>PACMAD clade</taxon>
        <taxon>Arundinoideae</taxon>
        <taxon>Arundineae</taxon>
        <taxon>Arundo</taxon>
    </lineage>
</organism>
<dbReference type="AlphaFoldDB" id="A0A0A9EFL6"/>
<protein>
    <submittedName>
        <fullName evidence="1">Uncharacterized protein</fullName>
    </submittedName>
</protein>
<evidence type="ECO:0000313" key="1">
    <source>
        <dbReference type="EMBL" id="JAD96615.1"/>
    </source>
</evidence>
<dbReference type="EMBL" id="GBRH01201280">
    <property type="protein sequence ID" value="JAD96615.1"/>
    <property type="molecule type" value="Transcribed_RNA"/>
</dbReference>
<name>A0A0A9EFL6_ARUDO</name>